<name>A0A1H8RQR6_9GAMM</name>
<dbReference type="InterPro" id="IPR011075">
    <property type="entry name" value="TetR_C"/>
</dbReference>
<accession>A0A1H8RQR6</accession>
<dbReference type="Pfam" id="PF16925">
    <property type="entry name" value="TetR_C_13"/>
    <property type="match status" value="1"/>
</dbReference>
<evidence type="ECO:0000256" key="2">
    <source>
        <dbReference type="ARBA" id="ARBA00023125"/>
    </source>
</evidence>
<reference evidence="6 7" key="1">
    <citation type="submission" date="2016-10" db="EMBL/GenBank/DDBJ databases">
        <authorList>
            <person name="de Groot N.N."/>
        </authorList>
    </citation>
    <scope>NUCLEOTIDE SEQUENCE [LARGE SCALE GENOMIC DNA]</scope>
    <source>
        <strain evidence="6 7">CGMCC 1.6291</strain>
    </source>
</reference>
<dbReference type="PROSITE" id="PS50977">
    <property type="entry name" value="HTH_TETR_2"/>
    <property type="match status" value="1"/>
</dbReference>
<dbReference type="Proteomes" id="UP000199657">
    <property type="component" value="Unassembled WGS sequence"/>
</dbReference>
<evidence type="ECO:0000256" key="1">
    <source>
        <dbReference type="ARBA" id="ARBA00023015"/>
    </source>
</evidence>
<dbReference type="InterPro" id="IPR009057">
    <property type="entry name" value="Homeodomain-like_sf"/>
</dbReference>
<dbReference type="SUPFAM" id="SSF46689">
    <property type="entry name" value="Homeodomain-like"/>
    <property type="match status" value="1"/>
</dbReference>
<keyword evidence="1" id="KW-0805">Transcription regulation</keyword>
<dbReference type="EMBL" id="FOEG01000002">
    <property type="protein sequence ID" value="SEO68676.1"/>
    <property type="molecule type" value="Genomic_DNA"/>
</dbReference>
<feature type="DNA-binding region" description="H-T-H motif" evidence="4">
    <location>
        <begin position="31"/>
        <end position="50"/>
    </location>
</feature>
<gene>
    <name evidence="6" type="ORF">SAMN04488052_102184</name>
</gene>
<organism evidence="6 7">
    <name type="scientific">Aquisalimonas asiatica</name>
    <dbReference type="NCBI Taxonomy" id="406100"/>
    <lineage>
        <taxon>Bacteria</taxon>
        <taxon>Pseudomonadati</taxon>
        <taxon>Pseudomonadota</taxon>
        <taxon>Gammaproteobacteria</taxon>
        <taxon>Chromatiales</taxon>
        <taxon>Ectothiorhodospiraceae</taxon>
        <taxon>Aquisalimonas</taxon>
    </lineage>
</organism>
<dbReference type="InterPro" id="IPR036271">
    <property type="entry name" value="Tet_transcr_reg_TetR-rel_C_sf"/>
</dbReference>
<dbReference type="Gene3D" id="1.10.10.60">
    <property type="entry name" value="Homeodomain-like"/>
    <property type="match status" value="1"/>
</dbReference>
<dbReference type="AlphaFoldDB" id="A0A1H8RQR6"/>
<dbReference type="GO" id="GO:0003677">
    <property type="term" value="F:DNA binding"/>
    <property type="evidence" value="ECO:0007669"/>
    <property type="project" value="UniProtKB-UniRule"/>
</dbReference>
<evidence type="ECO:0000313" key="7">
    <source>
        <dbReference type="Proteomes" id="UP000199657"/>
    </source>
</evidence>
<feature type="domain" description="HTH tetR-type" evidence="5">
    <location>
        <begin position="8"/>
        <end position="68"/>
    </location>
</feature>
<protein>
    <submittedName>
        <fullName evidence="6">Transcriptional regulator, TetR family</fullName>
    </submittedName>
</protein>
<keyword evidence="3" id="KW-0804">Transcription</keyword>
<dbReference type="Gene3D" id="1.10.357.10">
    <property type="entry name" value="Tetracycline Repressor, domain 2"/>
    <property type="match status" value="1"/>
</dbReference>
<keyword evidence="7" id="KW-1185">Reference proteome</keyword>
<dbReference type="OrthoDB" id="270177at2"/>
<dbReference type="SUPFAM" id="SSF48498">
    <property type="entry name" value="Tetracyclin repressor-like, C-terminal domain"/>
    <property type="match status" value="1"/>
</dbReference>
<evidence type="ECO:0000313" key="6">
    <source>
        <dbReference type="EMBL" id="SEO68676.1"/>
    </source>
</evidence>
<sequence length="197" mass="22002">MRAGRPRQFDPPVALGRATELFWSRGYEGTSLQGLLATTGLSRSSLYQTFGDKHRLFSRCLEYYREKTAAAMWQRLEEAPSGRAFVELMLRRAVDERDAEGGPRGCLVLNTATEFGHRDPDVTHQVQLALSAFRAVFEEAVRRGQADGSIRSARDPHRLAAYIVAGMGGLRTLVKADEDRNHVQDALDVLLLALDRD</sequence>
<keyword evidence="2 4" id="KW-0238">DNA-binding</keyword>
<dbReference type="RefSeq" id="WP_091640722.1">
    <property type="nucleotide sequence ID" value="NZ_FOEG01000002.1"/>
</dbReference>
<dbReference type="STRING" id="406100.SAMN04488052_102184"/>
<proteinExistence type="predicted"/>
<evidence type="ECO:0000256" key="4">
    <source>
        <dbReference type="PROSITE-ProRule" id="PRU00335"/>
    </source>
</evidence>
<dbReference type="PANTHER" id="PTHR47506:SF10">
    <property type="entry name" value="TRANSCRIPTIONAL REGULATORY PROTEIN"/>
    <property type="match status" value="1"/>
</dbReference>
<dbReference type="Pfam" id="PF00440">
    <property type="entry name" value="TetR_N"/>
    <property type="match status" value="1"/>
</dbReference>
<dbReference type="PANTHER" id="PTHR47506">
    <property type="entry name" value="TRANSCRIPTIONAL REGULATORY PROTEIN"/>
    <property type="match status" value="1"/>
</dbReference>
<evidence type="ECO:0000259" key="5">
    <source>
        <dbReference type="PROSITE" id="PS50977"/>
    </source>
</evidence>
<dbReference type="InterPro" id="IPR001647">
    <property type="entry name" value="HTH_TetR"/>
</dbReference>
<evidence type="ECO:0000256" key="3">
    <source>
        <dbReference type="ARBA" id="ARBA00023163"/>
    </source>
</evidence>